<keyword evidence="3" id="KW-1185">Reference proteome</keyword>
<name>A0A1H3M347_9PSEU</name>
<dbReference type="AlphaFoldDB" id="A0A1H3M347"/>
<evidence type="ECO:0000313" key="3">
    <source>
        <dbReference type="Proteomes" id="UP000199529"/>
    </source>
</evidence>
<sequence length="169" mass="18240">MSHPRLPIRSSSTEPAEIDDLTWVASPSESVIHARGPGDGLLCEHEVVEEPETCTGYLPASRWPGYQPHLACLAAAPPWVTDLVEPRAARPYGEEETVTGRRAIERVATLQMPGLAKRIKSFERAMAVPPTRPANENGPGSSYLPGTRAESSWTLTGESTMPDVLGEVA</sequence>
<accession>A0A1H3M347</accession>
<feature type="compositionally biased region" description="Polar residues" evidence="1">
    <location>
        <begin position="149"/>
        <end position="159"/>
    </location>
</feature>
<dbReference type="EMBL" id="FNOK01000033">
    <property type="protein sequence ID" value="SDY70455.1"/>
    <property type="molecule type" value="Genomic_DNA"/>
</dbReference>
<dbReference type="Proteomes" id="UP000199529">
    <property type="component" value="Unassembled WGS sequence"/>
</dbReference>
<feature type="region of interest" description="Disordered" evidence="1">
    <location>
        <begin position="129"/>
        <end position="169"/>
    </location>
</feature>
<protein>
    <submittedName>
        <fullName evidence="2">Uncharacterized protein</fullName>
    </submittedName>
</protein>
<proteinExistence type="predicted"/>
<dbReference type="RefSeq" id="WP_093271354.1">
    <property type="nucleotide sequence ID" value="NZ_FNOK01000033.1"/>
</dbReference>
<evidence type="ECO:0000256" key="1">
    <source>
        <dbReference type="SAM" id="MobiDB-lite"/>
    </source>
</evidence>
<dbReference type="STRING" id="418495.SAMN05216215_103313"/>
<dbReference type="OrthoDB" id="9830618at2"/>
<reference evidence="3" key="1">
    <citation type="submission" date="2016-10" db="EMBL/GenBank/DDBJ databases">
        <authorList>
            <person name="Varghese N."/>
            <person name="Submissions S."/>
        </authorList>
    </citation>
    <scope>NUCLEOTIDE SEQUENCE [LARGE SCALE GENOMIC DNA]</scope>
    <source>
        <strain evidence="3">CGMCC 4.3530</strain>
    </source>
</reference>
<organism evidence="2 3">
    <name type="scientific">Saccharopolyspora shandongensis</name>
    <dbReference type="NCBI Taxonomy" id="418495"/>
    <lineage>
        <taxon>Bacteria</taxon>
        <taxon>Bacillati</taxon>
        <taxon>Actinomycetota</taxon>
        <taxon>Actinomycetes</taxon>
        <taxon>Pseudonocardiales</taxon>
        <taxon>Pseudonocardiaceae</taxon>
        <taxon>Saccharopolyspora</taxon>
    </lineage>
</organism>
<evidence type="ECO:0000313" key="2">
    <source>
        <dbReference type="EMBL" id="SDY70455.1"/>
    </source>
</evidence>
<gene>
    <name evidence="2" type="ORF">SAMN05216215_103313</name>
</gene>